<evidence type="ECO:0000313" key="3">
    <source>
        <dbReference type="EMBL" id="JAC68701.1"/>
    </source>
</evidence>
<name>A0A061RDY0_9CHLO</name>
<feature type="coiled-coil region" evidence="1">
    <location>
        <begin position="163"/>
        <end position="190"/>
    </location>
</feature>
<sequence>MSAVKSLAAEIRKLASSEEFDLHGYEGSQVSDLVTAAFETPLQSTDYVRITFVVGGGKKCRQKYSPELPKELSQALAALGFQEDRGASACEQCQATYKYQHDTDKDLKFMHVFPRVEIVSAEAHDEAEEWEELSPAKWCAMASVEELQDVVTKSPKVRSFAQRKAMLAALKAEQEKYEACERKMITMEALTDEEQKLYDEAQALPEKIEWATKLLEEMIEEGQLTVREKSDMLENLGSKVEALDREIAKARGEDKPKRLAKLQEAREAAASKAAVLAGKEAITHPLRHEKELRSLWKKLAALEKIENARTPQPLDEIKKLRDKPDVEARITELSEDGRGWFVSDEEYQSQLEAAKSDTLKAPAAKKSSSSSAASTGSSAAGKGSGRPQGSARGRPTNNAYELLFS</sequence>
<feature type="region of interest" description="Disordered" evidence="2">
    <location>
        <begin position="353"/>
        <end position="405"/>
    </location>
</feature>
<feature type="compositionally biased region" description="Low complexity" evidence="2">
    <location>
        <begin position="360"/>
        <end position="381"/>
    </location>
</feature>
<protein>
    <submittedName>
        <fullName evidence="3">Uncharacterized protein</fullName>
    </submittedName>
</protein>
<proteinExistence type="predicted"/>
<feature type="coiled-coil region" evidence="1">
    <location>
        <begin position="226"/>
        <end position="253"/>
    </location>
</feature>
<reference evidence="3" key="1">
    <citation type="submission" date="2014-05" db="EMBL/GenBank/DDBJ databases">
        <title>The transcriptome of the halophilic microalga Tetraselmis sp. GSL018 isolated from the Great Salt Lake, Utah.</title>
        <authorList>
            <person name="Jinkerson R.E."/>
            <person name="D'Adamo S."/>
            <person name="Posewitz M.C."/>
        </authorList>
    </citation>
    <scope>NUCLEOTIDE SEQUENCE</scope>
    <source>
        <strain evidence="3">GSL018</strain>
    </source>
</reference>
<organism evidence="3">
    <name type="scientific">Tetraselmis sp. GSL018</name>
    <dbReference type="NCBI Taxonomy" id="582737"/>
    <lineage>
        <taxon>Eukaryota</taxon>
        <taxon>Viridiplantae</taxon>
        <taxon>Chlorophyta</taxon>
        <taxon>core chlorophytes</taxon>
        <taxon>Chlorodendrophyceae</taxon>
        <taxon>Chlorodendrales</taxon>
        <taxon>Chlorodendraceae</taxon>
        <taxon>Tetraselmis</taxon>
    </lineage>
</organism>
<evidence type="ECO:0000256" key="2">
    <source>
        <dbReference type="SAM" id="MobiDB-lite"/>
    </source>
</evidence>
<keyword evidence="1" id="KW-0175">Coiled coil</keyword>
<accession>A0A061RDY0</accession>
<dbReference type="AlphaFoldDB" id="A0A061RDY0"/>
<dbReference type="EMBL" id="GBEZ01017657">
    <property type="protein sequence ID" value="JAC68701.1"/>
    <property type="molecule type" value="Transcribed_RNA"/>
</dbReference>
<evidence type="ECO:0000256" key="1">
    <source>
        <dbReference type="SAM" id="Coils"/>
    </source>
</evidence>
<gene>
    <name evidence="3" type="ORF">TSPGSL018_8110</name>
</gene>